<sequence length="76" mass="8885">MEIDILLNIDKNDVHYLSYILEAQDNMVNIRKYEGGILRIVTTDYFKEDILKMLDSLKMDIDFDIVEIRKNSGSAD</sequence>
<dbReference type="Pfam" id="PF16256">
    <property type="entry name" value="DUF4911"/>
    <property type="match status" value="1"/>
</dbReference>
<organism evidence="1 2">
    <name type="scientific">Thermosipho affectus</name>
    <dbReference type="NCBI Taxonomy" id="660294"/>
    <lineage>
        <taxon>Bacteria</taxon>
        <taxon>Thermotogati</taxon>
        <taxon>Thermotogota</taxon>
        <taxon>Thermotogae</taxon>
        <taxon>Thermotogales</taxon>
        <taxon>Fervidobacteriaceae</taxon>
        <taxon>Thermosipho</taxon>
    </lineage>
</organism>
<reference evidence="1 2" key="1">
    <citation type="submission" date="2015-06" db="EMBL/GenBank/DDBJ databases">
        <title>Genome sequencing of Thermotogales isolates from hydrothermal vents.</title>
        <authorList>
            <person name="Haverkamp T.H."/>
            <person name="Kublanov I.V."/>
            <person name="Nesbo C.L."/>
        </authorList>
    </citation>
    <scope>NUCLEOTIDE SEQUENCE [LARGE SCALE GENOMIC DNA]</scope>
    <source>
        <strain evidence="2">ik275mar</strain>
    </source>
</reference>
<dbReference type="InterPro" id="IPR032587">
    <property type="entry name" value="DUF4911"/>
</dbReference>
<evidence type="ECO:0000313" key="2">
    <source>
        <dbReference type="Proteomes" id="UP000242616"/>
    </source>
</evidence>
<accession>A0ABX3IKV4</accession>
<proteinExistence type="predicted"/>
<name>A0ABX3IKV4_9BACT</name>
<dbReference type="EMBL" id="LBFC01000002">
    <property type="protein sequence ID" value="ONN28030.1"/>
    <property type="molecule type" value="Genomic_DNA"/>
</dbReference>
<evidence type="ECO:0000313" key="1">
    <source>
        <dbReference type="EMBL" id="ONN28030.1"/>
    </source>
</evidence>
<gene>
    <name evidence="1" type="ORF">XJ44_00335</name>
</gene>
<protein>
    <recommendedName>
        <fullName evidence="3">DUF4911 domain-containing protein</fullName>
    </recommendedName>
</protein>
<keyword evidence="2" id="KW-1185">Reference proteome</keyword>
<dbReference type="RefSeq" id="WP_077197702.1">
    <property type="nucleotide sequence ID" value="NZ_LBFC01000002.1"/>
</dbReference>
<comment type="caution">
    <text evidence="1">The sequence shown here is derived from an EMBL/GenBank/DDBJ whole genome shotgun (WGS) entry which is preliminary data.</text>
</comment>
<dbReference type="Proteomes" id="UP000242616">
    <property type="component" value="Unassembled WGS sequence"/>
</dbReference>
<evidence type="ECO:0008006" key="3">
    <source>
        <dbReference type="Google" id="ProtNLM"/>
    </source>
</evidence>